<dbReference type="Proteomes" id="UP000887576">
    <property type="component" value="Unplaced"/>
</dbReference>
<organism evidence="1 2">
    <name type="scientific">Panagrolaimus sp. JU765</name>
    <dbReference type="NCBI Taxonomy" id="591449"/>
    <lineage>
        <taxon>Eukaryota</taxon>
        <taxon>Metazoa</taxon>
        <taxon>Ecdysozoa</taxon>
        <taxon>Nematoda</taxon>
        <taxon>Chromadorea</taxon>
        <taxon>Rhabditida</taxon>
        <taxon>Tylenchina</taxon>
        <taxon>Panagrolaimomorpha</taxon>
        <taxon>Panagrolaimoidea</taxon>
        <taxon>Panagrolaimidae</taxon>
        <taxon>Panagrolaimus</taxon>
    </lineage>
</organism>
<sequence>MVTIELGSDCQNKNYTIDFFVAVTNYDILKDLDIYQNSTKEYLGRFTDFLPIEPYDPLSFSMLESISWLNPFSFHYENFNPGDDGYAFIRIKELDIQNCMFSHNVIDVGGLSVSSFVFTMINNGTDLCKSTIFNIWPKYPYDSHRFQDFWTTSKENVVSLDPNGKKVLEFNQRNASEIPRLNLNDIFYEVFLPSNSSVTFQGFYD</sequence>
<dbReference type="WBParaSite" id="JU765_v2.g4722.t1">
    <property type="protein sequence ID" value="JU765_v2.g4722.t1"/>
    <property type="gene ID" value="JU765_v2.g4722"/>
</dbReference>
<accession>A0AC34R9Y9</accession>
<proteinExistence type="predicted"/>
<evidence type="ECO:0000313" key="1">
    <source>
        <dbReference type="Proteomes" id="UP000887576"/>
    </source>
</evidence>
<name>A0AC34R9Y9_9BILA</name>
<reference evidence="2" key="1">
    <citation type="submission" date="2022-11" db="UniProtKB">
        <authorList>
            <consortium name="WormBaseParasite"/>
        </authorList>
    </citation>
    <scope>IDENTIFICATION</scope>
</reference>
<protein>
    <submittedName>
        <fullName evidence="2">Uncharacterized protein</fullName>
    </submittedName>
</protein>
<evidence type="ECO:0000313" key="2">
    <source>
        <dbReference type="WBParaSite" id="JU765_v2.g4722.t1"/>
    </source>
</evidence>